<evidence type="ECO:0000313" key="1">
    <source>
        <dbReference type="EMBL" id="CAG7729448.1"/>
    </source>
</evidence>
<dbReference type="EMBL" id="CAJVCH010178588">
    <property type="protein sequence ID" value="CAG7729448.1"/>
    <property type="molecule type" value="Genomic_DNA"/>
</dbReference>
<keyword evidence="2" id="KW-1185">Reference proteome</keyword>
<gene>
    <name evidence="1" type="ORF">AFUS01_LOCUS18161</name>
</gene>
<feature type="non-terminal residue" evidence="1">
    <location>
        <position position="1"/>
    </location>
</feature>
<reference evidence="1" key="1">
    <citation type="submission" date="2021-06" db="EMBL/GenBank/DDBJ databases">
        <authorList>
            <person name="Hodson N. C."/>
            <person name="Mongue J. A."/>
            <person name="Jaron S. K."/>
        </authorList>
    </citation>
    <scope>NUCLEOTIDE SEQUENCE</scope>
</reference>
<organism evidence="1 2">
    <name type="scientific">Allacma fusca</name>
    <dbReference type="NCBI Taxonomy" id="39272"/>
    <lineage>
        <taxon>Eukaryota</taxon>
        <taxon>Metazoa</taxon>
        <taxon>Ecdysozoa</taxon>
        <taxon>Arthropoda</taxon>
        <taxon>Hexapoda</taxon>
        <taxon>Collembola</taxon>
        <taxon>Symphypleona</taxon>
        <taxon>Sminthuridae</taxon>
        <taxon>Allacma</taxon>
    </lineage>
</organism>
<evidence type="ECO:0000313" key="2">
    <source>
        <dbReference type="Proteomes" id="UP000708208"/>
    </source>
</evidence>
<protein>
    <submittedName>
        <fullName evidence="1">Uncharacterized protein</fullName>
    </submittedName>
</protein>
<proteinExistence type="predicted"/>
<dbReference type="AlphaFoldDB" id="A0A8J2K4E2"/>
<name>A0A8J2K4E2_9HEXA</name>
<comment type="caution">
    <text evidence="1">The sequence shown here is derived from an EMBL/GenBank/DDBJ whole genome shotgun (WGS) entry which is preliminary data.</text>
</comment>
<sequence length="16" mass="1848">EDYFHGYLLAAFEDSA</sequence>
<dbReference type="Proteomes" id="UP000708208">
    <property type="component" value="Unassembled WGS sequence"/>
</dbReference>
<accession>A0A8J2K4E2</accession>